<evidence type="ECO:0000313" key="1">
    <source>
        <dbReference type="EMBL" id="AFK58723.1"/>
    </source>
</evidence>
<dbReference type="AlphaFoldDB" id="I3U135"/>
<gene>
    <name evidence="1" type="ORF">HMPREF0351_11099</name>
</gene>
<organism evidence="1 2">
    <name type="scientific">Enterococcus faecium (strain ATCC BAA-472 / TX0016 / DO)</name>
    <dbReference type="NCBI Taxonomy" id="333849"/>
    <lineage>
        <taxon>Bacteria</taxon>
        <taxon>Bacillati</taxon>
        <taxon>Bacillota</taxon>
        <taxon>Bacilli</taxon>
        <taxon>Lactobacillales</taxon>
        <taxon>Enterococcaceae</taxon>
        <taxon>Enterococcus</taxon>
    </lineage>
</organism>
<dbReference type="EMBL" id="CP003583">
    <property type="protein sequence ID" value="AFK58723.1"/>
    <property type="molecule type" value="Genomic_DNA"/>
</dbReference>
<dbReference type="HOGENOM" id="CLU_3098456_0_0_9"/>
<protein>
    <submittedName>
        <fullName evidence="1">Uncharacterized protein</fullName>
    </submittedName>
</protein>
<sequence length="52" mass="6536">MFVYKKRKRYNEKEESFKNLKKEEGIGKNELFEQKFYKMRVIIFVLILFLIK</sequence>
<evidence type="ECO:0000313" key="2">
    <source>
        <dbReference type="Proteomes" id="UP000005269"/>
    </source>
</evidence>
<dbReference type="Proteomes" id="UP000005269">
    <property type="component" value="Chromosome"/>
</dbReference>
<name>I3U135_ENTFD</name>
<proteinExistence type="predicted"/>
<keyword evidence="2" id="KW-1185">Reference proteome</keyword>
<dbReference type="KEGG" id="efu:HMPREF0351_11099"/>
<accession>I3U135</accession>
<reference evidence="1 2" key="1">
    <citation type="journal article" date="2012" name="BMC Microbiol.">
        <title>Complete genome sequence of Enterococcus faecium strain TX16 and comparative genomic analysis of Enterococcus faecium genomes.</title>
        <authorList>
            <person name="Qin X."/>
            <person name="Galloway-Pena J.R."/>
            <person name="Sillanpaa J."/>
            <person name="Hyeob Roh J."/>
            <person name="Nallapareddy S.R."/>
            <person name="Chowdhury S."/>
            <person name="Bourgogne A."/>
            <person name="Choudhury T."/>
            <person name="Munzy D.M."/>
            <person name="Buhay C.J."/>
            <person name="Ding Y."/>
            <person name="Dugan-Rocha S."/>
            <person name="Liu W."/>
            <person name="Kovar C."/>
            <person name="Sodergren E."/>
            <person name="Highlander S."/>
            <person name="Petrosino J.F."/>
            <person name="Worley K.C."/>
            <person name="Gibbs R.A."/>
            <person name="Weinstock G.M."/>
            <person name="Murray B.E."/>
        </authorList>
    </citation>
    <scope>NUCLEOTIDE SEQUENCE [LARGE SCALE GENOMIC DNA]</scope>
    <source>
        <strain evidence="2">ATCC BAA-472 / TX0016 / DO</strain>
    </source>
</reference>